<dbReference type="EMBL" id="AFPW01000015">
    <property type="protein sequence ID" value="EGQ15465.1"/>
    <property type="molecule type" value="Genomic_DNA"/>
</dbReference>
<dbReference type="Proteomes" id="UP000010862">
    <property type="component" value="Chromosome 1"/>
</dbReference>
<dbReference type="KEGG" id="pdt:Prede_1350"/>
<accession>F9D2Z8</accession>
<evidence type="ECO:0000313" key="1">
    <source>
        <dbReference type="EMBL" id="AGB28670.1"/>
    </source>
</evidence>
<proteinExistence type="predicted"/>
<dbReference type="Proteomes" id="UP000007820">
    <property type="component" value="Unassembled WGS sequence"/>
</dbReference>
<evidence type="ECO:0000313" key="3">
    <source>
        <dbReference type="Proteomes" id="UP000007820"/>
    </source>
</evidence>
<gene>
    <name evidence="1" type="ordered locus">Prede_1350</name>
    <name evidence="2" type="ORF">HMPREF9136_1226</name>
</gene>
<evidence type="ECO:0000313" key="2">
    <source>
        <dbReference type="EMBL" id="EGQ15465.1"/>
    </source>
</evidence>
<keyword evidence="4" id="KW-1185">Reference proteome</keyword>
<reference evidence="1" key="2">
    <citation type="submission" date="2012-02" db="EMBL/GenBank/DDBJ databases">
        <title>Complete sequence of chromosome 1 of Prevotella dentalis DSM 3688.</title>
        <authorList>
            <consortium name="US DOE Joint Genome Institute (JGI-PGF)"/>
            <person name="Lucas S."/>
            <person name="Copeland A."/>
            <person name="Lapidus A."/>
            <person name="Glavina del Rio T."/>
            <person name="Dalin E."/>
            <person name="Tice H."/>
            <person name="Bruce D."/>
            <person name="Goodwin L."/>
            <person name="Pitluck S."/>
            <person name="Peters L."/>
            <person name="Mikhailova N."/>
            <person name="Chertkov O."/>
            <person name="Kyrpides N."/>
            <person name="Mavromatis K."/>
            <person name="Ivanova N."/>
            <person name="Brettin T."/>
            <person name="Detter J.C."/>
            <person name="Han C."/>
            <person name="Larimer F."/>
            <person name="Land M."/>
            <person name="Hauser L."/>
            <person name="Markowitz V."/>
            <person name="Cheng J.-F."/>
            <person name="Hugenholtz P."/>
            <person name="Woyke T."/>
            <person name="Wu D."/>
            <person name="Gronow S."/>
            <person name="Wellnitz S."/>
            <person name="Brambilla E."/>
            <person name="Klenk H.-P."/>
            <person name="Eisen J.A."/>
        </authorList>
    </citation>
    <scope>NUCLEOTIDE SEQUENCE [LARGE SCALE GENOMIC DNA]</scope>
    <source>
        <strain evidence="1">DSM 3688</strain>
    </source>
</reference>
<evidence type="ECO:0000313" key="4">
    <source>
        <dbReference type="Proteomes" id="UP000010862"/>
    </source>
</evidence>
<name>F9D2Z8_PREDD</name>
<dbReference type="PATRIC" id="fig|908937.9.peg.1413"/>
<organism evidence="2 3">
    <name type="scientific">Prevotella dentalis (strain ATCC 49559 / DSM 3688 / JCM 13448 / NCTC 12043 / ES 2772)</name>
    <name type="common">Mitsuokella dentalis</name>
    <dbReference type="NCBI Taxonomy" id="908937"/>
    <lineage>
        <taxon>Bacteria</taxon>
        <taxon>Pseudomonadati</taxon>
        <taxon>Bacteroidota</taxon>
        <taxon>Bacteroidia</taxon>
        <taxon>Bacteroidales</taxon>
        <taxon>Prevotellaceae</taxon>
        <taxon>Prevotella</taxon>
    </lineage>
</organism>
<dbReference type="STRING" id="908937.Prede_1350"/>
<sequence>MYDKKLVDLFNDLDGKEMEKARRSALRKAGNILKKETKKNLSQSVRNSYVKNPKYGKSLQSGVINKTTKENGVLTSIVHIMGDFRLKFFEKGTKERYIGKKEAKANNKKWDAEKIKKDPIKSKTYKRGRIKPTHFFAKARTAKEKEVFDSMNKILRQTINKIKQKHNK</sequence>
<reference evidence="2 3" key="1">
    <citation type="submission" date="2011-04" db="EMBL/GenBank/DDBJ databases">
        <authorList>
            <person name="Muzny D."/>
            <person name="Qin X."/>
            <person name="Deng J."/>
            <person name="Jiang H."/>
            <person name="Liu Y."/>
            <person name="Qu J."/>
            <person name="Song X.-Z."/>
            <person name="Zhang L."/>
            <person name="Thornton R."/>
            <person name="Coyle M."/>
            <person name="Francisco L."/>
            <person name="Jackson L."/>
            <person name="Javaid M."/>
            <person name="Korchina V."/>
            <person name="Kovar C."/>
            <person name="Mata R."/>
            <person name="Mathew T."/>
            <person name="Ngo R."/>
            <person name="Nguyen L."/>
            <person name="Nguyen N."/>
            <person name="Okwuonu G."/>
            <person name="Ongeri F."/>
            <person name="Pham C."/>
            <person name="Simmons D."/>
            <person name="Wilczek-Boney K."/>
            <person name="Hale W."/>
            <person name="Jakkamsetti A."/>
            <person name="Pham P."/>
            <person name="Ruth R."/>
            <person name="San Lucas F."/>
            <person name="Warren J."/>
            <person name="Zhang J."/>
            <person name="Zhao Z."/>
            <person name="Zhou C."/>
            <person name="Zhu D."/>
            <person name="Lee S."/>
            <person name="Bess C."/>
            <person name="Blankenburg K."/>
            <person name="Forbes L."/>
            <person name="Fu Q."/>
            <person name="Gubbala S."/>
            <person name="Hirani K."/>
            <person name="Jayaseelan J.C."/>
            <person name="Lara F."/>
            <person name="Munidasa M."/>
            <person name="Palculict T."/>
            <person name="Patil S."/>
            <person name="Pu L.-L."/>
            <person name="Saada N."/>
            <person name="Tang L."/>
            <person name="Weissenberger G."/>
            <person name="Zhu Y."/>
            <person name="Hemphill L."/>
            <person name="Shang Y."/>
            <person name="Youmans B."/>
            <person name="Ayvaz T."/>
            <person name="Ross M."/>
            <person name="Santibanez J."/>
            <person name="Aqrawi P."/>
            <person name="Gross S."/>
            <person name="Joshi V."/>
            <person name="Fowler G."/>
            <person name="Nazareth L."/>
            <person name="Reid J."/>
            <person name="Worley K."/>
            <person name="Petrosino J."/>
            <person name="Highlander S."/>
            <person name="Gibbs R."/>
        </authorList>
    </citation>
    <scope>NUCLEOTIDE SEQUENCE [LARGE SCALE GENOMIC DNA]</scope>
    <source>
        <strain evidence="2 3">DSM 3688</strain>
    </source>
</reference>
<dbReference type="AlphaFoldDB" id="F9D2Z8"/>
<dbReference type="OrthoDB" id="1099925at2"/>
<reference evidence="4" key="3">
    <citation type="submission" date="2012-02" db="EMBL/GenBank/DDBJ databases">
        <title>Complete sequence of chromosome 1 of Prevotella dentalis DSM 3688.</title>
        <authorList>
            <person name="Lucas S."/>
            <person name="Copeland A."/>
            <person name="Lapidus A."/>
            <person name="Glavina del Rio T."/>
            <person name="Dalin E."/>
            <person name="Tice H."/>
            <person name="Bruce D."/>
            <person name="Goodwin L."/>
            <person name="Pitluck S."/>
            <person name="Peters L."/>
            <person name="Mikhailova N."/>
            <person name="Chertkov O."/>
            <person name="Kyrpides N."/>
            <person name="Mavromatis K."/>
            <person name="Ivanova N."/>
            <person name="Brettin T."/>
            <person name="Detter J.C."/>
            <person name="Han C."/>
            <person name="Larimer F."/>
            <person name="Land M."/>
            <person name="Hauser L."/>
            <person name="Markowitz V."/>
            <person name="Cheng J.-F."/>
            <person name="Hugenholtz P."/>
            <person name="Woyke T."/>
            <person name="Wu D."/>
            <person name="Gronow S."/>
            <person name="Wellnitz S."/>
            <person name="Brambilla E."/>
            <person name="Klenk H.-P."/>
            <person name="Eisen J.A."/>
        </authorList>
    </citation>
    <scope>NUCLEOTIDE SEQUENCE [LARGE SCALE GENOMIC DNA]</scope>
    <source>
        <strain evidence="4">ATCC 49559 / DSM 3688 / JCM 13448 / NCTC 12043 / ES 2772</strain>
    </source>
</reference>
<protein>
    <recommendedName>
        <fullName evidence="5">Phage protein, HK97 gp10 family</fullName>
    </recommendedName>
</protein>
<dbReference type="HOGENOM" id="CLU_1757081_0_0_10"/>
<evidence type="ECO:0008006" key="5">
    <source>
        <dbReference type="Google" id="ProtNLM"/>
    </source>
</evidence>
<dbReference type="EMBL" id="CP003368">
    <property type="protein sequence ID" value="AGB28670.1"/>
    <property type="molecule type" value="Genomic_DNA"/>
</dbReference>